<evidence type="ECO:0000313" key="5">
    <source>
        <dbReference type="EMBL" id="GAA0817494.1"/>
    </source>
</evidence>
<evidence type="ECO:0000259" key="4">
    <source>
        <dbReference type="PROSITE" id="PS01124"/>
    </source>
</evidence>
<evidence type="ECO:0000256" key="3">
    <source>
        <dbReference type="ARBA" id="ARBA00023163"/>
    </source>
</evidence>
<reference evidence="5 6" key="1">
    <citation type="journal article" date="2019" name="Int. J. Syst. Evol. Microbiol.">
        <title>The Global Catalogue of Microorganisms (GCM) 10K type strain sequencing project: providing services to taxonomists for standard genome sequencing and annotation.</title>
        <authorList>
            <consortium name="The Broad Institute Genomics Platform"/>
            <consortium name="The Broad Institute Genome Sequencing Center for Infectious Disease"/>
            <person name="Wu L."/>
            <person name="Ma J."/>
        </authorList>
    </citation>
    <scope>NUCLEOTIDE SEQUENCE [LARGE SCALE GENOMIC DNA]</scope>
    <source>
        <strain evidence="5 6">JCM 15608</strain>
    </source>
</reference>
<evidence type="ECO:0000256" key="2">
    <source>
        <dbReference type="ARBA" id="ARBA00023125"/>
    </source>
</evidence>
<sequence length="298" mass="33993">MMFTRPESEVIQIYQSLQEQQYHLTLPSDATYIEYPLHQCSLTYAELAPLTSVRTSAIAKKIPNAYMSVVYIISGNGTWFNSKGFQHLAPGQLLFFNAASEFTFHFSSRYQVVSFNFPEYLLPRLPTQGFAFDLIHEESQVLRLALTSVLAQVRAGVHSEELTARFLEQALLAPLIDCVSVYQQKREASVSYKKLCSIQQLIFNASADDNFTIEALCDNAQISKRYLHKLFAMTPYHANDFIYQTRLIHGFQLMVTQNNQHLSILDIAIHSGFKSQAHFSRLFKRTFALTPSALLSRL</sequence>
<dbReference type="SUPFAM" id="SSF46689">
    <property type="entry name" value="Homeodomain-like"/>
    <property type="match status" value="1"/>
</dbReference>
<dbReference type="EMBL" id="BAAAFA010000006">
    <property type="protein sequence ID" value="GAA0817494.1"/>
    <property type="molecule type" value="Genomic_DNA"/>
</dbReference>
<keyword evidence="2" id="KW-0238">DNA-binding</keyword>
<accession>A0ABN1L730</accession>
<evidence type="ECO:0000313" key="6">
    <source>
        <dbReference type="Proteomes" id="UP001500021"/>
    </source>
</evidence>
<dbReference type="Proteomes" id="UP001500021">
    <property type="component" value="Unassembled WGS sequence"/>
</dbReference>
<dbReference type="InterPro" id="IPR050204">
    <property type="entry name" value="AraC_XylS_family_regulators"/>
</dbReference>
<proteinExistence type="predicted"/>
<organism evidence="5 6">
    <name type="scientific">Colwellia asteriadis</name>
    <dbReference type="NCBI Taxonomy" id="517723"/>
    <lineage>
        <taxon>Bacteria</taxon>
        <taxon>Pseudomonadati</taxon>
        <taxon>Pseudomonadota</taxon>
        <taxon>Gammaproteobacteria</taxon>
        <taxon>Alteromonadales</taxon>
        <taxon>Colwelliaceae</taxon>
        <taxon>Colwellia</taxon>
    </lineage>
</organism>
<keyword evidence="1" id="KW-0805">Transcription regulation</keyword>
<evidence type="ECO:0000256" key="1">
    <source>
        <dbReference type="ARBA" id="ARBA00023015"/>
    </source>
</evidence>
<comment type="caution">
    <text evidence="5">The sequence shown here is derived from an EMBL/GenBank/DDBJ whole genome shotgun (WGS) entry which is preliminary data.</text>
</comment>
<dbReference type="InterPro" id="IPR009057">
    <property type="entry name" value="Homeodomain-like_sf"/>
</dbReference>
<dbReference type="RefSeq" id="WP_343817229.1">
    <property type="nucleotide sequence ID" value="NZ_BAAAFA010000006.1"/>
</dbReference>
<keyword evidence="3" id="KW-0804">Transcription</keyword>
<feature type="domain" description="HTH araC/xylS-type" evidence="4">
    <location>
        <begin position="196"/>
        <end position="297"/>
    </location>
</feature>
<dbReference type="SMART" id="SM00342">
    <property type="entry name" value="HTH_ARAC"/>
    <property type="match status" value="1"/>
</dbReference>
<name>A0ABN1L730_9GAMM</name>
<dbReference type="Pfam" id="PF12833">
    <property type="entry name" value="HTH_18"/>
    <property type="match status" value="1"/>
</dbReference>
<protein>
    <submittedName>
        <fullName evidence="5">Helix-turn-helix domain-containing protein</fullName>
    </submittedName>
</protein>
<dbReference type="PANTHER" id="PTHR46796">
    <property type="entry name" value="HTH-TYPE TRANSCRIPTIONAL ACTIVATOR RHAS-RELATED"/>
    <property type="match status" value="1"/>
</dbReference>
<dbReference type="InterPro" id="IPR020449">
    <property type="entry name" value="Tscrpt_reg_AraC-type_HTH"/>
</dbReference>
<dbReference type="PANTHER" id="PTHR46796:SF6">
    <property type="entry name" value="ARAC SUBFAMILY"/>
    <property type="match status" value="1"/>
</dbReference>
<keyword evidence="6" id="KW-1185">Reference proteome</keyword>
<dbReference type="InterPro" id="IPR018060">
    <property type="entry name" value="HTH_AraC"/>
</dbReference>
<dbReference type="Gene3D" id="1.10.10.60">
    <property type="entry name" value="Homeodomain-like"/>
    <property type="match status" value="1"/>
</dbReference>
<dbReference type="PROSITE" id="PS01124">
    <property type="entry name" value="HTH_ARAC_FAMILY_2"/>
    <property type="match status" value="1"/>
</dbReference>
<gene>
    <name evidence="5" type="ORF">GCM10009111_18790</name>
</gene>
<dbReference type="PRINTS" id="PR00032">
    <property type="entry name" value="HTHARAC"/>
</dbReference>